<evidence type="ECO:0000313" key="2">
    <source>
        <dbReference type="EMBL" id="GBF05174.1"/>
    </source>
</evidence>
<feature type="chain" id="PRO_5014324165" evidence="1">
    <location>
        <begin position="24"/>
        <end position="74"/>
    </location>
</feature>
<name>A0A2I9CTQ7_9DEIO</name>
<sequence length="74" mass="7871">MKLSNIMYVLGFVSILASAASFATGKADGGPGDKSGEEKQRSGLFVGFWPPTFFILGKIIEDRENSGKSIITGE</sequence>
<evidence type="ECO:0000256" key="1">
    <source>
        <dbReference type="SAM" id="SignalP"/>
    </source>
</evidence>
<reference evidence="3" key="1">
    <citation type="submission" date="2018-01" db="EMBL/GenBank/DDBJ databases">
        <title>Draft Genome Sequence of the Radioresistant Bacterium Deinococcus aerius TR0125, Isolated from the Higher Atmosphere above Japan.</title>
        <authorList>
            <person name="Satoh K."/>
            <person name="Arai H."/>
            <person name="Sanzen T."/>
            <person name="Kawaguchi Y."/>
            <person name="Hayashi H."/>
            <person name="Yokobori S."/>
            <person name="Yamagishi A."/>
            <person name="Oono Y."/>
            <person name="Narumi I."/>
        </authorList>
    </citation>
    <scope>NUCLEOTIDE SEQUENCE [LARGE SCALE GENOMIC DNA]</scope>
    <source>
        <strain evidence="3">TR0125</strain>
    </source>
</reference>
<dbReference type="Proteomes" id="UP000236569">
    <property type="component" value="Unassembled WGS sequence"/>
</dbReference>
<dbReference type="EMBL" id="BFAG01000003">
    <property type="protein sequence ID" value="GBF05174.1"/>
    <property type="molecule type" value="Genomic_DNA"/>
</dbReference>
<feature type="signal peptide" evidence="1">
    <location>
        <begin position="1"/>
        <end position="23"/>
    </location>
</feature>
<dbReference type="RefSeq" id="WP_103128607.1">
    <property type="nucleotide sequence ID" value="NZ_BFAG01000003.1"/>
</dbReference>
<evidence type="ECO:0000313" key="3">
    <source>
        <dbReference type="Proteomes" id="UP000236569"/>
    </source>
</evidence>
<organism evidence="2 3">
    <name type="scientific">Deinococcus aerius</name>
    <dbReference type="NCBI Taxonomy" id="200253"/>
    <lineage>
        <taxon>Bacteria</taxon>
        <taxon>Thermotogati</taxon>
        <taxon>Deinococcota</taxon>
        <taxon>Deinococci</taxon>
        <taxon>Deinococcales</taxon>
        <taxon>Deinococcaceae</taxon>
        <taxon>Deinococcus</taxon>
    </lineage>
</organism>
<keyword evidence="3" id="KW-1185">Reference proteome</keyword>
<protein>
    <submittedName>
        <fullName evidence="2">Uncharacterized protein</fullName>
    </submittedName>
</protein>
<accession>A0A2I9CTQ7</accession>
<comment type="caution">
    <text evidence="2">The sequence shown here is derived from an EMBL/GenBank/DDBJ whole genome shotgun (WGS) entry which is preliminary data.</text>
</comment>
<dbReference type="AlphaFoldDB" id="A0A2I9CTQ7"/>
<proteinExistence type="predicted"/>
<keyword evidence="1" id="KW-0732">Signal</keyword>
<gene>
    <name evidence="2" type="ORF">DAERI_030340</name>
</gene>
<dbReference type="OrthoDB" id="9815586at2"/>